<dbReference type="PROSITE" id="PS51257">
    <property type="entry name" value="PROKAR_LIPOPROTEIN"/>
    <property type="match status" value="1"/>
</dbReference>
<keyword evidence="4" id="KW-1185">Reference proteome</keyword>
<comment type="similarity">
    <text evidence="1">Belongs to the bacterial solute-binding protein 1 family.</text>
</comment>
<dbReference type="PANTHER" id="PTHR43649:SF29">
    <property type="entry name" value="OSMOPROTECTIVE COMPOUNDS-BINDING PROTEIN GGTB"/>
    <property type="match status" value="1"/>
</dbReference>
<organism evidence="3 4">
    <name type="scientific">Paenibacillus chungangensis</name>
    <dbReference type="NCBI Taxonomy" id="696535"/>
    <lineage>
        <taxon>Bacteria</taxon>
        <taxon>Bacillati</taxon>
        <taxon>Bacillota</taxon>
        <taxon>Bacilli</taxon>
        <taxon>Bacillales</taxon>
        <taxon>Paenibacillaceae</taxon>
        <taxon>Paenibacillus</taxon>
    </lineage>
</organism>
<gene>
    <name evidence="3" type="ORF">ACFQ2I_19945</name>
</gene>
<evidence type="ECO:0000256" key="1">
    <source>
        <dbReference type="ARBA" id="ARBA00008520"/>
    </source>
</evidence>
<protein>
    <submittedName>
        <fullName evidence="3">ABC transporter substrate-binding protein</fullName>
    </submittedName>
</protein>
<dbReference type="InterPro" id="IPR006059">
    <property type="entry name" value="SBP"/>
</dbReference>
<evidence type="ECO:0000256" key="2">
    <source>
        <dbReference type="ARBA" id="ARBA00022448"/>
    </source>
</evidence>
<reference evidence="4" key="1">
    <citation type="journal article" date="2019" name="Int. J. Syst. Evol. Microbiol.">
        <title>The Global Catalogue of Microorganisms (GCM) 10K type strain sequencing project: providing services to taxonomists for standard genome sequencing and annotation.</title>
        <authorList>
            <consortium name="The Broad Institute Genomics Platform"/>
            <consortium name="The Broad Institute Genome Sequencing Center for Infectious Disease"/>
            <person name="Wu L."/>
            <person name="Ma J."/>
        </authorList>
    </citation>
    <scope>NUCLEOTIDE SEQUENCE [LARGE SCALE GENOMIC DNA]</scope>
    <source>
        <strain evidence="4">CCUG 59129</strain>
    </source>
</reference>
<dbReference type="Pfam" id="PF01547">
    <property type="entry name" value="SBP_bac_1"/>
    <property type="match status" value="1"/>
</dbReference>
<keyword evidence="2" id="KW-0813">Transport</keyword>
<dbReference type="InterPro" id="IPR050490">
    <property type="entry name" value="Bact_solute-bd_prot1"/>
</dbReference>
<evidence type="ECO:0000313" key="4">
    <source>
        <dbReference type="Proteomes" id="UP001596989"/>
    </source>
</evidence>
<accession>A0ABW3HVP5</accession>
<dbReference type="RefSeq" id="WP_377567373.1">
    <property type="nucleotide sequence ID" value="NZ_JBHTJZ010000060.1"/>
</dbReference>
<dbReference type="EMBL" id="JBHTJZ010000060">
    <property type="protein sequence ID" value="MFD0961623.1"/>
    <property type="molecule type" value="Genomic_DNA"/>
</dbReference>
<dbReference type="SUPFAM" id="SSF53850">
    <property type="entry name" value="Periplasmic binding protein-like II"/>
    <property type="match status" value="1"/>
</dbReference>
<name>A0ABW3HVP5_9BACL</name>
<proteinExistence type="inferred from homology"/>
<sequence length="431" mass="48893">MKRLLLIITIMTVILAGCSGQNNNDPATKGNENVDKQEQVKLTFAVNEQPQLPIEFWEIPVKKFMESHPNVTIEIVSQPSSNISSRDHLKTLLATGKFPDVMVMTSPGDFINSGSLLAFDEADLDYIADTSVGKFEGKNYVVPYKKQVGGVFYNKDMFEEMGLQEPENWEEFIALNEAIKAKGTTPISLGVKDGWPQLITMSLLLSTDLLTDDPDWGKKRNAGEVAFADDNVVKVAEKYKKLTQSFTDESRSSISYTQMIEAFYNEQTAMYIMGSWTQADDIRLEHDFEVGFFPMPNDNDANTIPVWLNEGLAISADTKHPEVAKAFVEFFVTDPEWAAQFLQSEMLFPVTKEEVEYDKSDLRMEIEEKMKGYKQVENFYDMTGDAALLPGLQSFFDKMTVRMATDPNIDVKKELELMDKEWEKANNNLNR</sequence>
<evidence type="ECO:0000313" key="3">
    <source>
        <dbReference type="EMBL" id="MFD0961623.1"/>
    </source>
</evidence>
<dbReference type="Gene3D" id="3.40.190.10">
    <property type="entry name" value="Periplasmic binding protein-like II"/>
    <property type="match status" value="2"/>
</dbReference>
<dbReference type="Proteomes" id="UP001596989">
    <property type="component" value="Unassembled WGS sequence"/>
</dbReference>
<dbReference type="PANTHER" id="PTHR43649">
    <property type="entry name" value="ARABINOSE-BINDING PROTEIN-RELATED"/>
    <property type="match status" value="1"/>
</dbReference>
<comment type="caution">
    <text evidence="3">The sequence shown here is derived from an EMBL/GenBank/DDBJ whole genome shotgun (WGS) entry which is preliminary data.</text>
</comment>